<dbReference type="GO" id="GO:0001510">
    <property type="term" value="P:RNA methylation"/>
    <property type="evidence" value="ECO:0007669"/>
    <property type="project" value="InterPro"/>
</dbReference>
<feature type="binding site" evidence="6">
    <location>
        <position position="207"/>
    </location>
    <ligand>
        <name>S-adenosyl-L-methionine</name>
        <dbReference type="ChEBI" id="CHEBI:59789"/>
    </ligand>
</feature>
<dbReference type="GO" id="GO:0006396">
    <property type="term" value="P:RNA processing"/>
    <property type="evidence" value="ECO:0007669"/>
    <property type="project" value="InterPro"/>
</dbReference>
<dbReference type="InterPro" id="IPR023267">
    <property type="entry name" value="RCMT"/>
</dbReference>
<gene>
    <name evidence="8" type="ORF">GX533_03505</name>
</gene>
<comment type="similarity">
    <text evidence="1 6">Belongs to the class I-like SAM-binding methyltransferase superfamily. RsmB/NOP family.</text>
</comment>
<dbReference type="InterPro" id="IPR011023">
    <property type="entry name" value="Nop2p"/>
</dbReference>
<keyword evidence="4 6" id="KW-0949">S-adenosyl-L-methionine</keyword>
<dbReference type="PRINTS" id="PR02008">
    <property type="entry name" value="RCMTFAMILY"/>
</dbReference>
<dbReference type="PROSITE" id="PS01153">
    <property type="entry name" value="NOL1_NOP2_SUN"/>
    <property type="match status" value="1"/>
</dbReference>
<dbReference type="Proteomes" id="UP000576550">
    <property type="component" value="Unassembled WGS sequence"/>
</dbReference>
<evidence type="ECO:0000256" key="6">
    <source>
        <dbReference type="PROSITE-ProRule" id="PRU01023"/>
    </source>
</evidence>
<protein>
    <submittedName>
        <fullName evidence="8">RsmB/NOP family class I SAM-dependent RNA methyltransferase</fullName>
    </submittedName>
</protein>
<evidence type="ECO:0000256" key="4">
    <source>
        <dbReference type="ARBA" id="ARBA00022691"/>
    </source>
</evidence>
<dbReference type="InterPro" id="IPR001678">
    <property type="entry name" value="MeTrfase_RsmB-F_NOP2_dom"/>
</dbReference>
<dbReference type="SUPFAM" id="SSF53335">
    <property type="entry name" value="S-adenosyl-L-methionine-dependent methyltransferases"/>
    <property type="match status" value="1"/>
</dbReference>
<dbReference type="InterPro" id="IPR029063">
    <property type="entry name" value="SAM-dependent_MTases_sf"/>
</dbReference>
<dbReference type="PROSITE" id="PS51686">
    <property type="entry name" value="SAM_MT_RSMB_NOP"/>
    <property type="match status" value="1"/>
</dbReference>
<accession>A0A832RCQ3</accession>
<dbReference type="NCBIfam" id="TIGR00446">
    <property type="entry name" value="nop2p"/>
    <property type="match status" value="1"/>
</dbReference>
<dbReference type="PANTHER" id="PTHR22807">
    <property type="entry name" value="NOP2 YEAST -RELATED NOL1/NOP2/FMU SUN DOMAIN-CONTAINING"/>
    <property type="match status" value="1"/>
</dbReference>
<evidence type="ECO:0000256" key="1">
    <source>
        <dbReference type="ARBA" id="ARBA00007494"/>
    </source>
</evidence>
<dbReference type="InterPro" id="IPR018314">
    <property type="entry name" value="RsmB/NOL1/NOP2-like_CS"/>
</dbReference>
<dbReference type="GO" id="GO:0008757">
    <property type="term" value="F:S-adenosylmethionine-dependent methyltransferase activity"/>
    <property type="evidence" value="ECO:0007669"/>
    <property type="project" value="InterPro"/>
</dbReference>
<name>A0A832RCQ3_9BACT</name>
<sequence length="343" mass="39431">MKKRKRSSYKKKRDAFTHRPIRDRFYTKDDVFVSRMASILMVPKGKVPWIFSQRPITTIRLNSLMGDVEETKKELLGRGYELEEIPWSENTYFVMNKDKAEVSQTELYDDGKYYIQNLSSILATLILDPKKNEKILDMCAAPGSKTTHIADMVSNNANIIANDIDMNRISDLQSVVDQFGAKAKVTLSDGKEFGQKYPVYFDKVLLDAPCSGEGLIYFKGPKPLRFWSMDKVKRSVFIQKELVISAFKTLKHGSYMVYSTCTLEPEENEGVLTHLLKTFPNAKVEKIELKDEIVKSMPELEDFIKPGIRKWSGNVYDKQVKNAIRIVPNKMMMGFFIAKISKE</sequence>
<proteinExistence type="inferred from homology"/>
<dbReference type="EMBL" id="DUTP01000006">
    <property type="protein sequence ID" value="HHX99709.1"/>
    <property type="molecule type" value="Genomic_DNA"/>
</dbReference>
<keyword evidence="5 6" id="KW-0694">RNA-binding</keyword>
<organism evidence="8 9">
    <name type="scientific">Candidatus Dojkabacteria bacterium</name>
    <dbReference type="NCBI Taxonomy" id="2099670"/>
    <lineage>
        <taxon>Bacteria</taxon>
        <taxon>Candidatus Dojkabacteria</taxon>
    </lineage>
</organism>
<dbReference type="Gene3D" id="3.30.70.1170">
    <property type="entry name" value="Sun protein, domain 3"/>
    <property type="match status" value="1"/>
</dbReference>
<comment type="caution">
    <text evidence="8">The sequence shown here is derived from an EMBL/GenBank/DDBJ whole genome shotgun (WGS) entry which is preliminary data.</text>
</comment>
<dbReference type="Pfam" id="PF01189">
    <property type="entry name" value="Methyltr_RsmB-F"/>
    <property type="match status" value="1"/>
</dbReference>
<dbReference type="InterPro" id="IPR049560">
    <property type="entry name" value="MeTrfase_RsmB-F_NOP2_cat"/>
</dbReference>
<dbReference type="PANTHER" id="PTHR22807:SF30">
    <property type="entry name" value="28S RRNA (CYTOSINE(4447)-C(5))-METHYLTRANSFERASE-RELATED"/>
    <property type="match status" value="1"/>
</dbReference>
<feature type="active site" description="Nucleophile" evidence="6">
    <location>
        <position position="261"/>
    </location>
</feature>
<feature type="binding site" evidence="6">
    <location>
        <position position="189"/>
    </location>
    <ligand>
        <name>S-adenosyl-L-methionine</name>
        <dbReference type="ChEBI" id="CHEBI:59789"/>
    </ligand>
</feature>
<evidence type="ECO:0000313" key="9">
    <source>
        <dbReference type="Proteomes" id="UP000576550"/>
    </source>
</evidence>
<evidence type="ECO:0000259" key="7">
    <source>
        <dbReference type="PROSITE" id="PS51686"/>
    </source>
</evidence>
<dbReference type="GO" id="GO:0008173">
    <property type="term" value="F:RNA methyltransferase activity"/>
    <property type="evidence" value="ECO:0007669"/>
    <property type="project" value="InterPro"/>
</dbReference>
<dbReference type="GO" id="GO:0003723">
    <property type="term" value="F:RNA binding"/>
    <property type="evidence" value="ECO:0007669"/>
    <property type="project" value="UniProtKB-UniRule"/>
</dbReference>
<feature type="domain" description="SAM-dependent MTase RsmB/NOP-type" evidence="7">
    <location>
        <begin position="47"/>
        <end position="343"/>
    </location>
</feature>
<keyword evidence="2 6" id="KW-0489">Methyltransferase</keyword>
<feature type="binding site" evidence="6">
    <location>
        <begin position="139"/>
        <end position="145"/>
    </location>
    <ligand>
        <name>S-adenosyl-L-methionine</name>
        <dbReference type="ChEBI" id="CHEBI:59789"/>
    </ligand>
</feature>
<evidence type="ECO:0000313" key="8">
    <source>
        <dbReference type="EMBL" id="HHX99709.1"/>
    </source>
</evidence>
<keyword evidence="3 6" id="KW-0808">Transferase</keyword>
<dbReference type="Gene3D" id="3.40.50.150">
    <property type="entry name" value="Vaccinia Virus protein VP39"/>
    <property type="match status" value="1"/>
</dbReference>
<evidence type="ECO:0000256" key="5">
    <source>
        <dbReference type="ARBA" id="ARBA00022884"/>
    </source>
</evidence>
<evidence type="ECO:0000256" key="3">
    <source>
        <dbReference type="ARBA" id="ARBA00022679"/>
    </source>
</evidence>
<reference evidence="8 9" key="1">
    <citation type="journal article" date="2020" name="Biotechnol. Biofuels">
        <title>New insights from the biogas microbiome by comprehensive genome-resolved metagenomics of nearly 1600 species originating from multiple anaerobic digesters.</title>
        <authorList>
            <person name="Campanaro S."/>
            <person name="Treu L."/>
            <person name="Rodriguez-R L.M."/>
            <person name="Kovalovszki A."/>
            <person name="Ziels R.M."/>
            <person name="Maus I."/>
            <person name="Zhu X."/>
            <person name="Kougias P.G."/>
            <person name="Basile A."/>
            <person name="Luo G."/>
            <person name="Schluter A."/>
            <person name="Konstantinidis K.T."/>
            <person name="Angelidaki I."/>
        </authorList>
    </citation>
    <scope>NUCLEOTIDE SEQUENCE [LARGE SCALE GENOMIC DNA]</scope>
    <source>
        <strain evidence="8">AS05jafATM_89</strain>
    </source>
</reference>
<evidence type="ECO:0000256" key="2">
    <source>
        <dbReference type="ARBA" id="ARBA00022603"/>
    </source>
</evidence>
<dbReference type="AlphaFoldDB" id="A0A832RCQ3"/>
<feature type="binding site" evidence="6">
    <location>
        <position position="163"/>
    </location>
    <ligand>
        <name>S-adenosyl-L-methionine</name>
        <dbReference type="ChEBI" id="CHEBI:59789"/>
    </ligand>
</feature>